<evidence type="ECO:0000313" key="15">
    <source>
        <dbReference type="Proteomes" id="UP001139319"/>
    </source>
</evidence>
<reference evidence="14" key="2">
    <citation type="submission" date="2023-01" db="EMBL/GenBank/DDBJ databases">
        <title>Gilvimarinus xylanilyticus HB14 isolated from Caulerpa lentillifera aquaculture base in Hainan, China.</title>
        <authorList>
            <person name="Zhang Y.-J."/>
        </authorList>
    </citation>
    <scope>NUCLEOTIDE SEQUENCE</scope>
    <source>
        <strain evidence="14">HB14</strain>
    </source>
</reference>
<proteinExistence type="inferred from homology"/>
<dbReference type="GO" id="GO:0005978">
    <property type="term" value="P:glycogen biosynthetic process"/>
    <property type="evidence" value="ECO:0007669"/>
    <property type="project" value="UniProtKB-UniRule"/>
</dbReference>
<protein>
    <recommendedName>
        <fullName evidence="6 11">Glycogen synthase</fullName>
        <ecNumber evidence="5 11">2.4.1.21</ecNumber>
    </recommendedName>
    <alternativeName>
        <fullName evidence="10 11">Starch [bacterial glycogen] synthase</fullName>
    </alternativeName>
</protein>
<evidence type="ECO:0000256" key="11">
    <source>
        <dbReference type="HAMAP-Rule" id="MF_00484"/>
    </source>
</evidence>
<dbReference type="SUPFAM" id="SSF53756">
    <property type="entry name" value="UDP-Glycosyltransferase/glycogen phosphorylase"/>
    <property type="match status" value="1"/>
</dbReference>
<keyword evidence="9 11" id="KW-0320">Glycogen biosynthesis</keyword>
<keyword evidence="7 11" id="KW-0328">Glycosyltransferase</keyword>
<feature type="domain" description="Starch synthase catalytic" evidence="13">
    <location>
        <begin position="2"/>
        <end position="237"/>
    </location>
</feature>
<dbReference type="NCBIfam" id="NF001899">
    <property type="entry name" value="PRK00654.1-2"/>
    <property type="match status" value="1"/>
</dbReference>
<keyword evidence="15" id="KW-1185">Reference proteome</keyword>
<name>A0A9X2I3T8_9GAMM</name>
<evidence type="ECO:0000256" key="1">
    <source>
        <dbReference type="ARBA" id="ARBA00001478"/>
    </source>
</evidence>
<sequence length="490" mass="55113">MKVLFVCSEAYPLIKTGGLGDVGGALPRALLKAGAQVRLLLPAYKSLLAKAKERRAIAIFACDGSKVTLWQTRLPGSRVLTWLVDIPEFSERDGGPYGDDQGQDWIDNPKRFYILSRVAQMLACGEINTDFKPEIVHCHDWQTGLVPALLRYHNSSVATVFTIHNLAYRGVFNYATFEYLNLPPEWWHFESLEFWDHFSYLKAGLVYADKITTVSPSYAEEIQTEAFGHGFEGLLQHRRADLSGIINGIDTETWNPGADDYLERKYTRRSIKRRAENKQALQQQLGLPVDPEIPLLGFVGRLVEQKGVSLILEALTPMLERSECQLVAVGTGQKDLEAGLAALAERFPDKASATIGYSEPLSHRVEAGCDIFLMPSLFEPCGLNQMYSQRYGAVPVCHYVGGLRDTVINFCQTQLDAWRQGSLTVDEIDETGFLFNQPTAPALTTCLERALACYHEPELWRRLQLNGMHTDFSWQQSCEGYMELYRGLLE</sequence>
<dbReference type="InterPro" id="IPR011835">
    <property type="entry name" value="GS/SS"/>
</dbReference>
<dbReference type="GO" id="GO:0009011">
    <property type="term" value="F:alpha-1,4-glucan glucosyltransferase (ADP-glucose donor) activity"/>
    <property type="evidence" value="ECO:0007669"/>
    <property type="project" value="UniProtKB-UniRule"/>
</dbReference>
<evidence type="ECO:0000256" key="2">
    <source>
        <dbReference type="ARBA" id="ARBA00002764"/>
    </source>
</evidence>
<dbReference type="Gene3D" id="3.40.50.2000">
    <property type="entry name" value="Glycogen Phosphorylase B"/>
    <property type="match status" value="2"/>
</dbReference>
<dbReference type="Proteomes" id="UP001139319">
    <property type="component" value="Unassembled WGS sequence"/>
</dbReference>
<accession>A0A9X2I3T8</accession>
<keyword evidence="8 11" id="KW-0808">Transferase</keyword>
<comment type="caution">
    <text evidence="14">The sequence shown here is derived from an EMBL/GenBank/DDBJ whole genome shotgun (WGS) entry which is preliminary data.</text>
</comment>
<dbReference type="Pfam" id="PF08323">
    <property type="entry name" value="Glyco_transf_5"/>
    <property type="match status" value="1"/>
</dbReference>
<comment type="function">
    <text evidence="2 11">Synthesizes alpha-1,4-glucan chains using ADP-glucose.</text>
</comment>
<evidence type="ECO:0000256" key="5">
    <source>
        <dbReference type="ARBA" id="ARBA00012588"/>
    </source>
</evidence>
<dbReference type="CDD" id="cd03791">
    <property type="entry name" value="GT5_Glycogen_synthase_DULL1-like"/>
    <property type="match status" value="1"/>
</dbReference>
<organism evidence="14 15">
    <name type="scientific">Gilvimarinus xylanilyticus</name>
    <dbReference type="NCBI Taxonomy" id="2944139"/>
    <lineage>
        <taxon>Bacteria</taxon>
        <taxon>Pseudomonadati</taxon>
        <taxon>Pseudomonadota</taxon>
        <taxon>Gammaproteobacteria</taxon>
        <taxon>Cellvibrionales</taxon>
        <taxon>Cellvibrionaceae</taxon>
        <taxon>Gilvimarinus</taxon>
    </lineage>
</organism>
<dbReference type="PANTHER" id="PTHR45825">
    <property type="entry name" value="GRANULE-BOUND STARCH SYNTHASE 1, CHLOROPLASTIC/AMYLOPLASTIC"/>
    <property type="match status" value="1"/>
</dbReference>
<feature type="binding site" evidence="11">
    <location>
        <position position="15"/>
    </location>
    <ligand>
        <name>ADP-alpha-D-glucose</name>
        <dbReference type="ChEBI" id="CHEBI:57498"/>
    </ligand>
</feature>
<evidence type="ECO:0000256" key="6">
    <source>
        <dbReference type="ARBA" id="ARBA00019935"/>
    </source>
</evidence>
<evidence type="ECO:0000259" key="13">
    <source>
        <dbReference type="Pfam" id="PF08323"/>
    </source>
</evidence>
<dbReference type="InterPro" id="IPR001296">
    <property type="entry name" value="Glyco_trans_1"/>
</dbReference>
<reference evidence="14" key="1">
    <citation type="submission" date="2022-05" db="EMBL/GenBank/DDBJ databases">
        <authorList>
            <person name="Sun H.-N."/>
        </authorList>
    </citation>
    <scope>NUCLEOTIDE SEQUENCE</scope>
    <source>
        <strain evidence="14">HB14</strain>
    </source>
</reference>
<evidence type="ECO:0000256" key="3">
    <source>
        <dbReference type="ARBA" id="ARBA00004964"/>
    </source>
</evidence>
<dbReference type="InterPro" id="IPR013534">
    <property type="entry name" value="Starch_synth_cat_dom"/>
</dbReference>
<evidence type="ECO:0000256" key="9">
    <source>
        <dbReference type="ARBA" id="ARBA00023056"/>
    </source>
</evidence>
<dbReference type="Pfam" id="PF00534">
    <property type="entry name" value="Glycos_transf_1"/>
    <property type="match status" value="1"/>
</dbReference>
<feature type="domain" description="Glycosyl transferase family 1" evidence="12">
    <location>
        <begin position="292"/>
        <end position="410"/>
    </location>
</feature>
<dbReference type="AlphaFoldDB" id="A0A9X2I3T8"/>
<comment type="catalytic activity">
    <reaction evidence="1 11">
        <text>[(1-&gt;4)-alpha-D-glucosyl](n) + ADP-alpha-D-glucose = [(1-&gt;4)-alpha-D-glucosyl](n+1) + ADP + H(+)</text>
        <dbReference type="Rhea" id="RHEA:18189"/>
        <dbReference type="Rhea" id="RHEA-COMP:9584"/>
        <dbReference type="Rhea" id="RHEA-COMP:9587"/>
        <dbReference type="ChEBI" id="CHEBI:15378"/>
        <dbReference type="ChEBI" id="CHEBI:15444"/>
        <dbReference type="ChEBI" id="CHEBI:57498"/>
        <dbReference type="ChEBI" id="CHEBI:456216"/>
        <dbReference type="EC" id="2.4.1.21"/>
    </reaction>
</comment>
<evidence type="ECO:0000256" key="4">
    <source>
        <dbReference type="ARBA" id="ARBA00010281"/>
    </source>
</evidence>
<evidence type="ECO:0000256" key="10">
    <source>
        <dbReference type="ARBA" id="ARBA00031722"/>
    </source>
</evidence>
<dbReference type="RefSeq" id="WP_253966719.1">
    <property type="nucleotide sequence ID" value="NZ_JAMFTH010000001.1"/>
</dbReference>
<dbReference type="HAMAP" id="MF_00484">
    <property type="entry name" value="Glycogen_synth"/>
    <property type="match status" value="1"/>
</dbReference>
<dbReference type="EC" id="2.4.1.21" evidence="5 11"/>
<dbReference type="GO" id="GO:0004373">
    <property type="term" value="F:alpha-1,4-glucan glucosyltransferase (UDP-glucose donor) activity"/>
    <property type="evidence" value="ECO:0007669"/>
    <property type="project" value="InterPro"/>
</dbReference>
<gene>
    <name evidence="11 14" type="primary">glgA</name>
    <name evidence="14" type="ORF">M6D89_03925</name>
</gene>
<comment type="pathway">
    <text evidence="3 11">Glycan biosynthesis; glycogen biosynthesis.</text>
</comment>
<evidence type="ECO:0000259" key="12">
    <source>
        <dbReference type="Pfam" id="PF00534"/>
    </source>
</evidence>
<evidence type="ECO:0000313" key="14">
    <source>
        <dbReference type="EMBL" id="MCP8898442.1"/>
    </source>
</evidence>
<dbReference type="PANTHER" id="PTHR45825:SF11">
    <property type="entry name" value="ALPHA AMYLASE DOMAIN-CONTAINING PROTEIN"/>
    <property type="match status" value="1"/>
</dbReference>
<comment type="similarity">
    <text evidence="4 11">Belongs to the glycosyltransferase 1 family. Bacterial/plant glycogen synthase subfamily.</text>
</comment>
<dbReference type="EMBL" id="JAMFTH010000001">
    <property type="protein sequence ID" value="MCP8898442.1"/>
    <property type="molecule type" value="Genomic_DNA"/>
</dbReference>
<evidence type="ECO:0000256" key="8">
    <source>
        <dbReference type="ARBA" id="ARBA00022679"/>
    </source>
</evidence>
<evidence type="ECO:0000256" key="7">
    <source>
        <dbReference type="ARBA" id="ARBA00022676"/>
    </source>
</evidence>
<dbReference type="NCBIfam" id="TIGR02095">
    <property type="entry name" value="glgA"/>
    <property type="match status" value="1"/>
</dbReference>